<organism evidence="1 2">
    <name type="scientific">Dendrothele bispora (strain CBS 962.96)</name>
    <dbReference type="NCBI Taxonomy" id="1314807"/>
    <lineage>
        <taxon>Eukaryota</taxon>
        <taxon>Fungi</taxon>
        <taxon>Dikarya</taxon>
        <taxon>Basidiomycota</taxon>
        <taxon>Agaricomycotina</taxon>
        <taxon>Agaricomycetes</taxon>
        <taxon>Agaricomycetidae</taxon>
        <taxon>Agaricales</taxon>
        <taxon>Agaricales incertae sedis</taxon>
        <taxon>Dendrothele</taxon>
    </lineage>
</organism>
<reference evidence="1 2" key="1">
    <citation type="journal article" date="2019" name="Nat. Ecol. Evol.">
        <title>Megaphylogeny resolves global patterns of mushroom evolution.</title>
        <authorList>
            <person name="Varga T."/>
            <person name="Krizsan K."/>
            <person name="Foldi C."/>
            <person name="Dima B."/>
            <person name="Sanchez-Garcia M."/>
            <person name="Sanchez-Ramirez S."/>
            <person name="Szollosi G.J."/>
            <person name="Szarkandi J.G."/>
            <person name="Papp V."/>
            <person name="Albert L."/>
            <person name="Andreopoulos W."/>
            <person name="Angelini C."/>
            <person name="Antonin V."/>
            <person name="Barry K.W."/>
            <person name="Bougher N.L."/>
            <person name="Buchanan P."/>
            <person name="Buyck B."/>
            <person name="Bense V."/>
            <person name="Catcheside P."/>
            <person name="Chovatia M."/>
            <person name="Cooper J."/>
            <person name="Damon W."/>
            <person name="Desjardin D."/>
            <person name="Finy P."/>
            <person name="Geml J."/>
            <person name="Haridas S."/>
            <person name="Hughes K."/>
            <person name="Justo A."/>
            <person name="Karasinski D."/>
            <person name="Kautmanova I."/>
            <person name="Kiss B."/>
            <person name="Kocsube S."/>
            <person name="Kotiranta H."/>
            <person name="LaButti K.M."/>
            <person name="Lechner B.E."/>
            <person name="Liimatainen K."/>
            <person name="Lipzen A."/>
            <person name="Lukacs Z."/>
            <person name="Mihaltcheva S."/>
            <person name="Morgado L.N."/>
            <person name="Niskanen T."/>
            <person name="Noordeloos M.E."/>
            <person name="Ohm R.A."/>
            <person name="Ortiz-Santana B."/>
            <person name="Ovrebo C."/>
            <person name="Racz N."/>
            <person name="Riley R."/>
            <person name="Savchenko A."/>
            <person name="Shiryaev A."/>
            <person name="Soop K."/>
            <person name="Spirin V."/>
            <person name="Szebenyi C."/>
            <person name="Tomsovsky M."/>
            <person name="Tulloss R.E."/>
            <person name="Uehling J."/>
            <person name="Grigoriev I.V."/>
            <person name="Vagvolgyi C."/>
            <person name="Papp T."/>
            <person name="Martin F.M."/>
            <person name="Miettinen O."/>
            <person name="Hibbett D.S."/>
            <person name="Nagy L.G."/>
        </authorList>
    </citation>
    <scope>NUCLEOTIDE SEQUENCE [LARGE SCALE GENOMIC DNA]</scope>
    <source>
        <strain evidence="1 2">CBS 962.96</strain>
    </source>
</reference>
<name>A0A4S8KJ19_DENBC</name>
<sequence>MLMPSRCHSLTFQYAGTKHPSDLFVQEHYYEHSLIGSSVLAMLQCLTPPLPLLSTSVVQISSLSIHFHYSSIPPSIIEQEFLLDETDTEVRGDLLEGLKELRLFGCSVGVVRDMVQACPAIVALEPRLEVLSESSSSSSTPSNQSRPKSKYISNIPLHLLPIRLVLARQRAIDKFYAKREAREIHLEAQRQIA</sequence>
<gene>
    <name evidence="1" type="ORF">K435DRAFT_880844</name>
</gene>
<dbReference type="AlphaFoldDB" id="A0A4S8KJ19"/>
<dbReference type="EMBL" id="ML182152">
    <property type="protein sequence ID" value="THU75430.1"/>
    <property type="molecule type" value="Genomic_DNA"/>
</dbReference>
<accession>A0A4S8KJ19</accession>
<evidence type="ECO:0000313" key="2">
    <source>
        <dbReference type="Proteomes" id="UP000297245"/>
    </source>
</evidence>
<evidence type="ECO:0000313" key="1">
    <source>
        <dbReference type="EMBL" id="THU75430.1"/>
    </source>
</evidence>
<proteinExistence type="predicted"/>
<keyword evidence="2" id="KW-1185">Reference proteome</keyword>
<dbReference type="Proteomes" id="UP000297245">
    <property type="component" value="Unassembled WGS sequence"/>
</dbReference>
<protein>
    <submittedName>
        <fullName evidence="1">Uncharacterized protein</fullName>
    </submittedName>
</protein>